<name>A0A7M7HM88_STRPU</name>
<dbReference type="InterPro" id="IPR036322">
    <property type="entry name" value="WD40_repeat_dom_sf"/>
</dbReference>
<reference evidence="4" key="1">
    <citation type="submission" date="2015-02" db="EMBL/GenBank/DDBJ databases">
        <title>Genome sequencing for Strongylocentrotus purpuratus.</title>
        <authorList>
            <person name="Murali S."/>
            <person name="Liu Y."/>
            <person name="Vee V."/>
            <person name="English A."/>
            <person name="Wang M."/>
            <person name="Skinner E."/>
            <person name="Han Y."/>
            <person name="Muzny D.M."/>
            <person name="Worley K.C."/>
            <person name="Gibbs R.A."/>
        </authorList>
    </citation>
    <scope>NUCLEOTIDE SEQUENCE</scope>
</reference>
<feature type="repeat" description="WD" evidence="1">
    <location>
        <begin position="612"/>
        <end position="643"/>
    </location>
</feature>
<dbReference type="Proteomes" id="UP000007110">
    <property type="component" value="Unassembled WGS sequence"/>
</dbReference>
<dbReference type="OMA" id="FAQFYYI"/>
<feature type="region of interest" description="Disordered" evidence="2">
    <location>
        <begin position="474"/>
        <end position="538"/>
    </location>
</feature>
<dbReference type="PROSITE" id="PS50294">
    <property type="entry name" value="WD_REPEATS_REGION"/>
    <property type="match status" value="3"/>
</dbReference>
<dbReference type="KEGG" id="spu:580145"/>
<dbReference type="InterPro" id="IPR015943">
    <property type="entry name" value="WD40/YVTN_repeat-like_dom_sf"/>
</dbReference>
<evidence type="ECO:0008006" key="5">
    <source>
        <dbReference type="Google" id="ProtNLM"/>
    </source>
</evidence>
<sequence>MSTLHKFSIRTPYPISQNQLSSNGTYLALPFTKSSIGVWSLQSWQSKPLELVAHKRRVSAIAFGFRHSPTLLCTAGSDYIIVWNVEKARTTHDTGQQIRGTIIGTNYDEPQYVAFNPDDNLVALCVENEVLILDAQKERLDMRLEGHTALVTCAEFCLHSPDTVVSASEDRTFKVWDIATQCLIYQSSIISASPFLCLAIDPYSQCVALGTTDGQVRMYDLSEGKGFRCLHHVDIAKHLRQQNRLKAEQKASTSSQGPATISSKPSWKKQEADHSVVDEEEDDDAAECGESILGLGFSSPKTAPKAGARGKGDHSNVPAFLLPDTSLVEELSDSTSHLMIGTPGALLQLNAASCMVEQYIDFQGPLQSDEHIDQEDVVLGVAGNYSFSSSPHDSQVTCLIGSLFHNSVHTLAIGCDASRKPDSDSAACKLSQMMEKSLDIITTESDGGSSNTLEISVIPNTPVAEKSLLRSELVPKSKAVGSTSKKSKSAGTKNVKAKDQPLTFKSKVSSSGYSETSRTKMFSPQTKQASSKKATISIQKSSSAPGISSLLKEYSVDSEPPKTLKTKLVVSEQGSPINSISFSDDGQSIACAMADKSAQILKMPLTGKGTAFSGHNGALNSATWSHHNQWLLTTSDDKTARIWTRGLADPVMTFDRVNNNFDSDKEKATTGDKSNALFGKEIKLGQFYYVDRFVLLMSANSLFMYKYHLDTKVDDIKRYQTNSRYKLVKQFQMEKAQQITAMSAINTFNSYIVLCAGSDKSIEALDMNVGKTAARIADVQSRAVHVIAQNQGSMYASHPSSSYDLFATSAVTDGIKVWDLRSNRCVKHLEGHLNRAHHCGLRFSPCGKYIATGAEDRSAYVYDLRGGTYIRKLSGHTEVVSDVTFHPLYPEIVTATLDGKLRLYSDR</sequence>
<protein>
    <recommendedName>
        <fullName evidence="5">WD repeat-containing protein 27-like</fullName>
    </recommendedName>
</protein>
<evidence type="ECO:0000313" key="3">
    <source>
        <dbReference type="EnsemblMetazoa" id="XP_011671118"/>
    </source>
</evidence>
<feature type="repeat" description="WD" evidence="1">
    <location>
        <begin position="144"/>
        <end position="186"/>
    </location>
</feature>
<feature type="region of interest" description="Disordered" evidence="2">
    <location>
        <begin position="244"/>
        <end position="315"/>
    </location>
</feature>
<feature type="compositionally biased region" description="Basic and acidic residues" evidence="2">
    <location>
        <begin position="268"/>
        <end position="277"/>
    </location>
</feature>
<evidence type="ECO:0000256" key="2">
    <source>
        <dbReference type="SAM" id="MobiDB-lite"/>
    </source>
</evidence>
<dbReference type="AlphaFoldDB" id="A0A7M7HM88"/>
<feature type="compositionally biased region" description="Polar residues" evidence="2">
    <location>
        <begin position="250"/>
        <end position="265"/>
    </location>
</feature>
<dbReference type="SMART" id="SM00320">
    <property type="entry name" value="WD40"/>
    <property type="match status" value="8"/>
</dbReference>
<feature type="compositionally biased region" description="Acidic residues" evidence="2">
    <location>
        <begin position="278"/>
        <end position="287"/>
    </location>
</feature>
<evidence type="ECO:0000256" key="1">
    <source>
        <dbReference type="PROSITE-ProRule" id="PRU00221"/>
    </source>
</evidence>
<dbReference type="RefSeq" id="XP_011671118.2">
    <property type="nucleotide sequence ID" value="XM_011672816.2"/>
</dbReference>
<dbReference type="Gene3D" id="2.130.10.10">
    <property type="entry name" value="YVTN repeat-like/Quinoprotein amine dehydrogenase"/>
    <property type="match status" value="4"/>
</dbReference>
<dbReference type="Pfam" id="PF00400">
    <property type="entry name" value="WD40"/>
    <property type="match status" value="5"/>
</dbReference>
<dbReference type="PANTHER" id="PTHR44525:SF1">
    <property type="entry name" value="WD REPEAT-CONTAINING PROTEIN 27"/>
    <property type="match status" value="1"/>
</dbReference>
<dbReference type="PANTHER" id="PTHR44525">
    <property type="entry name" value="WD REPEAT-CONTAINING PROTEIN 27"/>
    <property type="match status" value="1"/>
</dbReference>
<feature type="repeat" description="WD" evidence="1">
    <location>
        <begin position="873"/>
        <end position="907"/>
    </location>
</feature>
<dbReference type="InParanoid" id="A0A7M7HM88"/>
<proteinExistence type="predicted"/>
<reference evidence="3" key="2">
    <citation type="submission" date="2021-01" db="UniProtKB">
        <authorList>
            <consortium name="EnsemblMetazoa"/>
        </authorList>
    </citation>
    <scope>IDENTIFICATION</scope>
</reference>
<feature type="compositionally biased region" description="Low complexity" evidence="2">
    <location>
        <begin position="476"/>
        <end position="493"/>
    </location>
</feature>
<dbReference type="GeneID" id="580145"/>
<dbReference type="OrthoDB" id="20669at2759"/>
<dbReference type="InterPro" id="IPR042411">
    <property type="entry name" value="WDR27"/>
</dbReference>
<dbReference type="PROSITE" id="PS50082">
    <property type="entry name" value="WD_REPEATS_2"/>
    <property type="match status" value="3"/>
</dbReference>
<organism evidence="3 4">
    <name type="scientific">Strongylocentrotus purpuratus</name>
    <name type="common">Purple sea urchin</name>
    <dbReference type="NCBI Taxonomy" id="7668"/>
    <lineage>
        <taxon>Eukaryota</taxon>
        <taxon>Metazoa</taxon>
        <taxon>Echinodermata</taxon>
        <taxon>Eleutherozoa</taxon>
        <taxon>Echinozoa</taxon>
        <taxon>Echinoidea</taxon>
        <taxon>Euechinoidea</taxon>
        <taxon>Echinacea</taxon>
        <taxon>Camarodonta</taxon>
        <taxon>Echinidea</taxon>
        <taxon>Strongylocentrotidae</taxon>
        <taxon>Strongylocentrotus</taxon>
    </lineage>
</organism>
<dbReference type="FunCoup" id="A0A7M7HM88">
    <property type="interactions" value="68"/>
</dbReference>
<dbReference type="CTD" id="253769"/>
<keyword evidence="4" id="KW-1185">Reference proteome</keyword>
<dbReference type="InterPro" id="IPR001680">
    <property type="entry name" value="WD40_rpt"/>
</dbReference>
<dbReference type="EnsemblMetazoa" id="XM_011672816">
    <property type="protein sequence ID" value="XP_011671118"/>
    <property type="gene ID" value="LOC580145"/>
</dbReference>
<dbReference type="SUPFAM" id="SSF50978">
    <property type="entry name" value="WD40 repeat-like"/>
    <property type="match status" value="2"/>
</dbReference>
<accession>A0A7M7HM88</accession>
<keyword evidence="1" id="KW-0853">WD repeat</keyword>
<feature type="compositionally biased region" description="Polar residues" evidence="2">
    <location>
        <begin position="506"/>
        <end position="538"/>
    </location>
</feature>
<evidence type="ECO:0000313" key="4">
    <source>
        <dbReference type="Proteomes" id="UP000007110"/>
    </source>
</evidence>